<dbReference type="VEuPathDB" id="FungiDB:MELLADRAFT_79473"/>
<dbReference type="Proteomes" id="UP000001072">
    <property type="component" value="Unassembled WGS sequence"/>
</dbReference>
<dbReference type="AlphaFoldDB" id="F4S796"/>
<dbReference type="HOGENOM" id="CLU_1547951_0_0_1"/>
<proteinExistence type="predicted"/>
<dbReference type="InParanoid" id="F4S796"/>
<evidence type="ECO:0000256" key="1">
    <source>
        <dbReference type="SAM" id="MobiDB-lite"/>
    </source>
</evidence>
<dbReference type="OrthoDB" id="10556468at2759"/>
<name>F4S796_MELLP</name>
<keyword evidence="3" id="KW-1185">Reference proteome</keyword>
<feature type="region of interest" description="Disordered" evidence="1">
    <location>
        <begin position="19"/>
        <end position="98"/>
    </location>
</feature>
<sequence>MGWSPWSYASLSKTLVNQNQTQEIDPIQPPQKVEEQTQTQTQKDKMRFQGFKIFKKTPHQEDKSTPTTPTTPTRRKLKKSRPTSKPKPQTKSKKQFKKNLSIKVIPDSQTEAEAIIQSTYSNIISNTNYTSNDFFHDQIITRKPKLISLESAQQAQFGRNTNTDTREMIGVAR</sequence>
<protein>
    <submittedName>
        <fullName evidence="2">Uncharacterized protein</fullName>
    </submittedName>
</protein>
<dbReference type="RefSeq" id="XP_007417238.1">
    <property type="nucleotide sequence ID" value="XM_007417176.1"/>
</dbReference>
<feature type="compositionally biased region" description="Basic residues" evidence="1">
    <location>
        <begin position="73"/>
        <end position="97"/>
    </location>
</feature>
<gene>
    <name evidence="2" type="ORF">MELLADRAFT_79473</name>
</gene>
<evidence type="ECO:0000313" key="2">
    <source>
        <dbReference type="EMBL" id="EGF99513.1"/>
    </source>
</evidence>
<dbReference type="KEGG" id="mlr:MELLADRAFT_79473"/>
<accession>F4S796</accession>
<dbReference type="GeneID" id="18933276"/>
<reference evidence="3" key="1">
    <citation type="journal article" date="2011" name="Proc. Natl. Acad. Sci. U.S.A.">
        <title>Obligate biotrophy features unraveled by the genomic analysis of rust fungi.</title>
        <authorList>
            <person name="Duplessis S."/>
            <person name="Cuomo C.A."/>
            <person name="Lin Y.-C."/>
            <person name="Aerts A."/>
            <person name="Tisserant E."/>
            <person name="Veneault-Fourrey C."/>
            <person name="Joly D.L."/>
            <person name="Hacquard S."/>
            <person name="Amselem J."/>
            <person name="Cantarel B.L."/>
            <person name="Chiu R."/>
            <person name="Coutinho P.M."/>
            <person name="Feau N."/>
            <person name="Field M."/>
            <person name="Frey P."/>
            <person name="Gelhaye E."/>
            <person name="Goldberg J."/>
            <person name="Grabherr M.G."/>
            <person name="Kodira C.D."/>
            <person name="Kohler A."/>
            <person name="Kuees U."/>
            <person name="Lindquist E.A."/>
            <person name="Lucas S.M."/>
            <person name="Mago R."/>
            <person name="Mauceli E."/>
            <person name="Morin E."/>
            <person name="Murat C."/>
            <person name="Pangilinan J.L."/>
            <person name="Park R."/>
            <person name="Pearson M."/>
            <person name="Quesneville H."/>
            <person name="Rouhier N."/>
            <person name="Sakthikumar S."/>
            <person name="Salamov A.A."/>
            <person name="Schmutz J."/>
            <person name="Selles B."/>
            <person name="Shapiro H."/>
            <person name="Tanguay P."/>
            <person name="Tuskan G.A."/>
            <person name="Henrissat B."/>
            <person name="Van de Peer Y."/>
            <person name="Rouze P."/>
            <person name="Ellis J.G."/>
            <person name="Dodds P.N."/>
            <person name="Schein J.E."/>
            <person name="Zhong S."/>
            <person name="Hamelin R.C."/>
            <person name="Grigoriev I.V."/>
            <person name="Szabo L.J."/>
            <person name="Martin F."/>
        </authorList>
    </citation>
    <scope>NUCLEOTIDE SEQUENCE [LARGE SCALE GENOMIC DNA]</scope>
    <source>
        <strain evidence="3">98AG31 / pathotype 3-4-7</strain>
    </source>
</reference>
<dbReference type="EMBL" id="GL883158">
    <property type="protein sequence ID" value="EGF99513.1"/>
    <property type="molecule type" value="Genomic_DNA"/>
</dbReference>
<organism evidence="3">
    <name type="scientific">Melampsora larici-populina (strain 98AG31 / pathotype 3-4-7)</name>
    <name type="common">Poplar leaf rust fungus</name>
    <dbReference type="NCBI Taxonomy" id="747676"/>
    <lineage>
        <taxon>Eukaryota</taxon>
        <taxon>Fungi</taxon>
        <taxon>Dikarya</taxon>
        <taxon>Basidiomycota</taxon>
        <taxon>Pucciniomycotina</taxon>
        <taxon>Pucciniomycetes</taxon>
        <taxon>Pucciniales</taxon>
        <taxon>Melampsoraceae</taxon>
        <taxon>Melampsora</taxon>
    </lineage>
</organism>
<evidence type="ECO:0000313" key="3">
    <source>
        <dbReference type="Proteomes" id="UP000001072"/>
    </source>
</evidence>